<proteinExistence type="predicted"/>
<organism evidence="2 3">
    <name type="scientific">Alicyclobacillus cellulosilyticus</name>
    <dbReference type="NCBI Taxonomy" id="1003997"/>
    <lineage>
        <taxon>Bacteria</taxon>
        <taxon>Bacillati</taxon>
        <taxon>Bacillota</taxon>
        <taxon>Bacilli</taxon>
        <taxon>Bacillales</taxon>
        <taxon>Alicyclobacillaceae</taxon>
        <taxon>Alicyclobacillus</taxon>
    </lineage>
</organism>
<evidence type="ECO:0000313" key="2">
    <source>
        <dbReference type="EMBL" id="GGJ09928.1"/>
    </source>
</evidence>
<gene>
    <name evidence="2" type="ORF">GCM10010885_18830</name>
</gene>
<reference evidence="2" key="2">
    <citation type="submission" date="2020-09" db="EMBL/GenBank/DDBJ databases">
        <authorList>
            <person name="Sun Q."/>
            <person name="Ohkuma M."/>
        </authorList>
    </citation>
    <scope>NUCLEOTIDE SEQUENCE</scope>
    <source>
        <strain evidence="2">JCM 18487</strain>
    </source>
</reference>
<sequence>MRGQRVFTHLWMAWERVFAWMARLHPLRPGERHMFFIARRRYLGHPFVVDGVEVRRFDPVLELHMNNEILMEGLREGGPLFGVIVKLLQEAKRSLPVLAERAMDEEFRDVRVLYGVTFIHRGVERMGFTSFPIRNRLLCRLTTWYLHQLLRIVNPHADELLATHADAFVPKVVAISKARLVQMYGAEGRRAPVPAPDHVSP</sequence>
<dbReference type="Proteomes" id="UP000637695">
    <property type="component" value="Unassembled WGS sequence"/>
</dbReference>
<reference evidence="2" key="1">
    <citation type="journal article" date="2014" name="Int. J. Syst. Evol. Microbiol.">
        <title>Complete genome sequence of Corynebacterium casei LMG S-19264T (=DSM 44701T), isolated from a smear-ripened cheese.</title>
        <authorList>
            <consortium name="US DOE Joint Genome Institute (JGI-PGF)"/>
            <person name="Walter F."/>
            <person name="Albersmeier A."/>
            <person name="Kalinowski J."/>
            <person name="Ruckert C."/>
        </authorList>
    </citation>
    <scope>NUCLEOTIDE SEQUENCE</scope>
    <source>
        <strain evidence="2">JCM 18487</strain>
    </source>
</reference>
<evidence type="ECO:0000259" key="1">
    <source>
        <dbReference type="Pfam" id="PF22790"/>
    </source>
</evidence>
<feature type="domain" description="YkoP-like" evidence="1">
    <location>
        <begin position="5"/>
        <end position="184"/>
    </location>
</feature>
<comment type="caution">
    <text evidence="2">The sequence shown here is derived from an EMBL/GenBank/DDBJ whole genome shotgun (WGS) entry which is preliminary data.</text>
</comment>
<evidence type="ECO:0000313" key="3">
    <source>
        <dbReference type="Proteomes" id="UP000637695"/>
    </source>
</evidence>
<dbReference type="Pfam" id="PF22790">
    <property type="entry name" value="YkoP"/>
    <property type="match status" value="1"/>
</dbReference>
<dbReference type="InterPro" id="IPR054467">
    <property type="entry name" value="YkoP-like_dom"/>
</dbReference>
<dbReference type="AlphaFoldDB" id="A0A917KE33"/>
<keyword evidence="3" id="KW-1185">Reference proteome</keyword>
<dbReference type="RefSeq" id="WP_188882670.1">
    <property type="nucleotide sequence ID" value="NZ_BMOY01000031.1"/>
</dbReference>
<name>A0A917KE33_9BACL</name>
<protein>
    <recommendedName>
        <fullName evidence="1">YkoP-like domain-containing protein</fullName>
    </recommendedName>
</protein>
<accession>A0A917KE33</accession>
<dbReference type="EMBL" id="BMOY01000031">
    <property type="protein sequence ID" value="GGJ09928.1"/>
    <property type="molecule type" value="Genomic_DNA"/>
</dbReference>